<keyword evidence="4 6" id="KW-1133">Transmembrane helix</keyword>
<evidence type="ECO:0000256" key="4">
    <source>
        <dbReference type="ARBA" id="ARBA00022989"/>
    </source>
</evidence>
<gene>
    <name evidence="7" type="ORF">INT47_010394</name>
</gene>
<feature type="transmembrane region" description="Helical" evidence="6">
    <location>
        <begin position="166"/>
        <end position="186"/>
    </location>
</feature>
<evidence type="ECO:0000256" key="2">
    <source>
        <dbReference type="ARBA" id="ARBA00022448"/>
    </source>
</evidence>
<dbReference type="OrthoDB" id="5086884at2759"/>
<proteinExistence type="predicted"/>
<feature type="transmembrane region" description="Helical" evidence="6">
    <location>
        <begin position="223"/>
        <end position="242"/>
    </location>
</feature>
<keyword evidence="2" id="KW-0813">Transport</keyword>
<comment type="subcellular location">
    <subcellularLocation>
        <location evidence="1">Membrane</location>
        <topology evidence="1">Multi-pass membrane protein</topology>
    </subcellularLocation>
</comment>
<feature type="transmembrane region" description="Helical" evidence="6">
    <location>
        <begin position="125"/>
        <end position="146"/>
    </location>
</feature>
<keyword evidence="5 6" id="KW-0472">Membrane</keyword>
<feature type="transmembrane region" description="Helical" evidence="6">
    <location>
        <begin position="296"/>
        <end position="317"/>
    </location>
</feature>
<dbReference type="InterPro" id="IPR050930">
    <property type="entry name" value="MFS_Vesicular_Transporter"/>
</dbReference>
<evidence type="ECO:0000256" key="1">
    <source>
        <dbReference type="ARBA" id="ARBA00004141"/>
    </source>
</evidence>
<organism evidence="7 8">
    <name type="scientific">Mucor saturninus</name>
    <dbReference type="NCBI Taxonomy" id="64648"/>
    <lineage>
        <taxon>Eukaryota</taxon>
        <taxon>Fungi</taxon>
        <taxon>Fungi incertae sedis</taxon>
        <taxon>Mucoromycota</taxon>
        <taxon>Mucoromycotina</taxon>
        <taxon>Mucoromycetes</taxon>
        <taxon>Mucorales</taxon>
        <taxon>Mucorineae</taxon>
        <taxon>Mucoraceae</taxon>
        <taxon>Mucor</taxon>
    </lineage>
</organism>
<feature type="transmembrane region" description="Helical" evidence="6">
    <location>
        <begin position="21"/>
        <end position="41"/>
    </location>
</feature>
<evidence type="ECO:0000256" key="6">
    <source>
        <dbReference type="SAM" id="Phobius"/>
    </source>
</evidence>
<dbReference type="AlphaFoldDB" id="A0A8H7QQR8"/>
<evidence type="ECO:0000313" key="7">
    <source>
        <dbReference type="EMBL" id="KAG2196555.1"/>
    </source>
</evidence>
<evidence type="ECO:0000256" key="5">
    <source>
        <dbReference type="ARBA" id="ARBA00023136"/>
    </source>
</evidence>
<keyword evidence="3 6" id="KW-0812">Transmembrane</keyword>
<comment type="caution">
    <text evidence="7">The sequence shown here is derived from an EMBL/GenBank/DDBJ whole genome shotgun (WGS) entry which is preliminary data.</text>
</comment>
<name>A0A8H7QQR8_9FUNG</name>
<dbReference type="PANTHER" id="PTHR23506">
    <property type="entry name" value="GH10249P"/>
    <property type="match status" value="1"/>
</dbReference>
<dbReference type="PANTHER" id="PTHR23506:SF23">
    <property type="entry name" value="GH10249P"/>
    <property type="match status" value="1"/>
</dbReference>
<reference evidence="7" key="1">
    <citation type="submission" date="2020-12" db="EMBL/GenBank/DDBJ databases">
        <title>Metabolic potential, ecology and presence of endohyphal bacteria is reflected in genomic diversity of Mucoromycotina.</title>
        <authorList>
            <person name="Muszewska A."/>
            <person name="Okrasinska A."/>
            <person name="Steczkiewicz K."/>
            <person name="Drgas O."/>
            <person name="Orlowska M."/>
            <person name="Perlinska-Lenart U."/>
            <person name="Aleksandrzak-Piekarczyk T."/>
            <person name="Szatraj K."/>
            <person name="Zielenkiewicz U."/>
            <person name="Pilsyk S."/>
            <person name="Malc E."/>
            <person name="Mieczkowski P."/>
            <person name="Kruszewska J.S."/>
            <person name="Biernat P."/>
            <person name="Pawlowska J."/>
        </authorList>
    </citation>
    <scope>NUCLEOTIDE SEQUENCE</scope>
    <source>
        <strain evidence="7">WA0000017839</strain>
    </source>
</reference>
<protein>
    <submittedName>
        <fullName evidence="7">Uncharacterized protein</fullName>
    </submittedName>
</protein>
<dbReference type="EMBL" id="JAEPRD010000144">
    <property type="protein sequence ID" value="KAG2196555.1"/>
    <property type="molecule type" value="Genomic_DNA"/>
</dbReference>
<feature type="transmembrane region" description="Helical" evidence="6">
    <location>
        <begin position="263"/>
        <end position="284"/>
    </location>
</feature>
<sequence length="381" mass="42166">MYCIRITISTEAISSYVDHRSSYFCGIGLSITSLLMQLLMIEKSSLPVGWMKSKSDNETEMGYHDFKDMQQMTNATEEGEWSKSSSMSTINLRDQPVIFEKDSESNYSRSQKDKKNPIFHLLKSLHFFSLLYQITILSVVIGALKLALPEKLSTYVFIPKDTYHNLIFGTFLIPCAMASFTSGWLCDRFGTRIVSLTSVIISIPAFIWIGVPNQSIESIVSALVVGGITIAGAVVAVLIVTTKKLQKATHTCSEKDGLKNDHLSLPTIACMIIGTTSGIGYLAGSFFSRLNATTGFFWFCFILASLLTTCVPIMALYSKSHSIKRDIKLNHKKSKKSIVNNTRPASFAESILSDDTTLGSSSKSVYDDLIMERKSSIIVIP</sequence>
<feature type="transmembrane region" description="Helical" evidence="6">
    <location>
        <begin position="193"/>
        <end position="211"/>
    </location>
</feature>
<accession>A0A8H7QQR8</accession>
<dbReference type="GO" id="GO:0016020">
    <property type="term" value="C:membrane"/>
    <property type="evidence" value="ECO:0007669"/>
    <property type="project" value="UniProtKB-SubCell"/>
</dbReference>
<evidence type="ECO:0000256" key="3">
    <source>
        <dbReference type="ARBA" id="ARBA00022692"/>
    </source>
</evidence>
<keyword evidence="8" id="KW-1185">Reference proteome</keyword>
<dbReference type="GO" id="GO:0022857">
    <property type="term" value="F:transmembrane transporter activity"/>
    <property type="evidence" value="ECO:0007669"/>
    <property type="project" value="TreeGrafter"/>
</dbReference>
<dbReference type="Gene3D" id="1.20.1250.20">
    <property type="entry name" value="MFS general substrate transporter like domains"/>
    <property type="match status" value="1"/>
</dbReference>
<dbReference type="SUPFAM" id="SSF103473">
    <property type="entry name" value="MFS general substrate transporter"/>
    <property type="match status" value="1"/>
</dbReference>
<dbReference type="Proteomes" id="UP000603453">
    <property type="component" value="Unassembled WGS sequence"/>
</dbReference>
<dbReference type="InterPro" id="IPR036259">
    <property type="entry name" value="MFS_trans_sf"/>
</dbReference>
<evidence type="ECO:0000313" key="8">
    <source>
        <dbReference type="Proteomes" id="UP000603453"/>
    </source>
</evidence>